<protein>
    <submittedName>
        <fullName evidence="1">Uncharacterized protein</fullName>
    </submittedName>
</protein>
<sequence>MLKQIHSAIIQSRGQAIELPGNSFSSSKRDNSG</sequence>
<dbReference type="EMBL" id="GGEC01080624">
    <property type="protein sequence ID" value="MBX61108.1"/>
    <property type="molecule type" value="Transcribed_RNA"/>
</dbReference>
<evidence type="ECO:0000313" key="1">
    <source>
        <dbReference type="EMBL" id="MBX61108.1"/>
    </source>
</evidence>
<accession>A0A2P2Q2A5</accession>
<organism evidence="1">
    <name type="scientific">Rhizophora mucronata</name>
    <name type="common">Asiatic mangrove</name>
    <dbReference type="NCBI Taxonomy" id="61149"/>
    <lineage>
        <taxon>Eukaryota</taxon>
        <taxon>Viridiplantae</taxon>
        <taxon>Streptophyta</taxon>
        <taxon>Embryophyta</taxon>
        <taxon>Tracheophyta</taxon>
        <taxon>Spermatophyta</taxon>
        <taxon>Magnoliopsida</taxon>
        <taxon>eudicotyledons</taxon>
        <taxon>Gunneridae</taxon>
        <taxon>Pentapetalae</taxon>
        <taxon>rosids</taxon>
        <taxon>fabids</taxon>
        <taxon>Malpighiales</taxon>
        <taxon>Rhizophoraceae</taxon>
        <taxon>Rhizophora</taxon>
    </lineage>
</organism>
<reference evidence="1" key="1">
    <citation type="submission" date="2018-02" db="EMBL/GenBank/DDBJ databases">
        <title>Rhizophora mucronata_Transcriptome.</title>
        <authorList>
            <person name="Meera S.P."/>
            <person name="Sreeshan A."/>
            <person name="Augustine A."/>
        </authorList>
    </citation>
    <scope>NUCLEOTIDE SEQUENCE</scope>
    <source>
        <tissue evidence="1">Leaf</tissue>
    </source>
</reference>
<proteinExistence type="predicted"/>
<name>A0A2P2Q2A5_RHIMU</name>
<dbReference type="AlphaFoldDB" id="A0A2P2Q2A5"/>